<evidence type="ECO:0000313" key="4">
    <source>
        <dbReference type="Proteomes" id="UP000256805"/>
    </source>
</evidence>
<dbReference type="GO" id="GO:0016491">
    <property type="term" value="F:oxidoreductase activity"/>
    <property type="evidence" value="ECO:0007669"/>
    <property type="project" value="InterPro"/>
</dbReference>
<dbReference type="InterPro" id="IPR027417">
    <property type="entry name" value="P-loop_NTPase"/>
</dbReference>
<proteinExistence type="predicted"/>
<dbReference type="Pfam" id="PF01636">
    <property type="entry name" value="APH"/>
    <property type="match status" value="1"/>
</dbReference>
<dbReference type="PANTHER" id="PTHR43883:SF1">
    <property type="entry name" value="GLUCONOKINASE"/>
    <property type="match status" value="1"/>
</dbReference>
<feature type="domain" description="Aminoglycoside phosphotransferase" evidence="2">
    <location>
        <begin position="63"/>
        <end position="286"/>
    </location>
</feature>
<dbReference type="InterPro" id="IPR029479">
    <property type="entry name" value="Nitroreductase"/>
</dbReference>
<dbReference type="AlphaFoldDB" id="A0A375J7H7"/>
<dbReference type="InterPro" id="IPR000415">
    <property type="entry name" value="Nitroreductase-like"/>
</dbReference>
<evidence type="ECO:0008006" key="5">
    <source>
        <dbReference type="Google" id="ProtNLM"/>
    </source>
</evidence>
<dbReference type="InterPro" id="IPR002575">
    <property type="entry name" value="Aminoglycoside_PTrfase"/>
</dbReference>
<dbReference type="SUPFAM" id="SSF55469">
    <property type="entry name" value="FMN-dependent nitroreductase-like"/>
    <property type="match status" value="1"/>
</dbReference>
<dbReference type="Gene3D" id="3.40.109.10">
    <property type="entry name" value="NADH Oxidase"/>
    <property type="match status" value="1"/>
</dbReference>
<evidence type="ECO:0000313" key="3">
    <source>
        <dbReference type="EMBL" id="SPS00080.1"/>
    </source>
</evidence>
<evidence type="ECO:0000259" key="2">
    <source>
        <dbReference type="Pfam" id="PF01636"/>
    </source>
</evidence>
<dbReference type="RefSeq" id="WP_258874676.1">
    <property type="nucleotide sequence ID" value="NZ_LS483234.1"/>
</dbReference>
<reference evidence="3 4" key="1">
    <citation type="submission" date="2018-01" db="EMBL/GenBank/DDBJ databases">
        <authorList>
            <person name="Gaut B.S."/>
            <person name="Morton B.R."/>
            <person name="Clegg M.T."/>
            <person name="Duvall M.R."/>
        </authorList>
    </citation>
    <scope>NUCLEOTIDE SEQUENCE [LARGE SCALE GENOMIC DNA]</scope>
    <source>
        <strain evidence="3">Cupriavidus taiwanensis cmp 52</strain>
    </source>
</reference>
<dbReference type="InterPro" id="IPR011009">
    <property type="entry name" value="Kinase-like_dom_sf"/>
</dbReference>
<accession>A0A375J7H7</accession>
<organism evidence="3 4">
    <name type="scientific">Cupriavidus taiwanensis</name>
    <dbReference type="NCBI Taxonomy" id="164546"/>
    <lineage>
        <taxon>Bacteria</taxon>
        <taxon>Pseudomonadati</taxon>
        <taxon>Pseudomonadota</taxon>
        <taxon>Betaproteobacteria</taxon>
        <taxon>Burkholderiales</taxon>
        <taxon>Burkholderiaceae</taxon>
        <taxon>Cupriavidus</taxon>
    </lineage>
</organism>
<dbReference type="CDD" id="cd02142">
    <property type="entry name" value="McbC_SagB-like_oxidoreductase"/>
    <property type="match status" value="1"/>
</dbReference>
<dbReference type="Gene3D" id="3.90.1200.10">
    <property type="match status" value="1"/>
</dbReference>
<evidence type="ECO:0000259" key="1">
    <source>
        <dbReference type="Pfam" id="PF00881"/>
    </source>
</evidence>
<dbReference type="Gene3D" id="3.40.50.300">
    <property type="entry name" value="P-loop containing nucleotide triphosphate hydrolases"/>
    <property type="match status" value="1"/>
</dbReference>
<dbReference type="SUPFAM" id="SSF52540">
    <property type="entry name" value="P-loop containing nucleoside triphosphate hydrolases"/>
    <property type="match status" value="1"/>
</dbReference>
<protein>
    <recommendedName>
        <fullName evidence="5">Aminoglycoside phosphotransferase domain-containing protein</fullName>
    </recommendedName>
</protein>
<feature type="domain" description="Nitroreductase" evidence="1">
    <location>
        <begin position="606"/>
        <end position="771"/>
    </location>
</feature>
<dbReference type="Pfam" id="PF13671">
    <property type="entry name" value="AAA_33"/>
    <property type="match status" value="1"/>
</dbReference>
<dbReference type="Proteomes" id="UP000256805">
    <property type="component" value="Unassembled WGS sequence"/>
</dbReference>
<sequence>MERLWDDAALMAALQQPDAYPHPAPAVQVVETHISRVFLAGDYAYKVRKAVRFDYVDFSTAQARHDDCATELRLNRRFAPALYLDVVPIVQGPTPGSVRIGGGGIPIEHAVRMRRFDQDDLLSARVAVNRLEPCHIDGLARSMAGFHQAQPPAAPTGNFGTPARVAATLADCLRAIEQLEPANHLASRVARRARGEASRLTGAFWARLRNGHVRECHGDLHLGNIVLLNGVPTPFDCLEFDAALRWTDTISDLAFPVMDLLHHGQGTLAYRLLNGYLEQSGDYGALAVLPFYLAMRSLVRARVLLEHASQKRAEGAYVPSDQAEVGRLLALAWRCLRRRCGTIVLMHGLSGSGKSTVAAQLCEAGSMIRVRSDALRKRLHRGVMPCGGWYATEERARAYRRLLAVCRLGCRAGFPMIADATFLLRAERERVAAQARRLGVPFAIVDCEANPETLRARIAARASAGGDPSDADEKVLAWQMLVQEPLTEAERACVASPASFIRAARGNVWHPSSPTTPGNAPSKLVDGAQATVRESAYIPLCWRRAKSACAALCNECEPPMNELKRIPYQPIKDLLPRPASGTSERVMPLPQPDRTNGLPLMGALWQRMSTREFDEQPLSQQQLSELLWAAAGVNRSHGSGRTAPSPHGEAVIEVYAALPAGLYRYDAIHHCLVLKRAVDVRSMTGYQDFVGKAPVDLVYVANHGRMQEVPPGLRETFAAAAAGAMVQNAYLYCASAGLGAVVRGWLNRRQLAEHMSLNEDEVPILSQTIGKPAPHDSAPV</sequence>
<dbReference type="Pfam" id="PF00881">
    <property type="entry name" value="Nitroreductase"/>
    <property type="match status" value="1"/>
</dbReference>
<dbReference type="EMBL" id="OVTA01000037">
    <property type="protein sequence ID" value="SPS00080.1"/>
    <property type="molecule type" value="Genomic_DNA"/>
</dbReference>
<dbReference type="InterPro" id="IPR052732">
    <property type="entry name" value="Cell-binding_unc_protein"/>
</dbReference>
<dbReference type="SUPFAM" id="SSF56112">
    <property type="entry name" value="Protein kinase-like (PK-like)"/>
    <property type="match status" value="1"/>
</dbReference>
<gene>
    <name evidence="3" type="ORF">CBM2634_B140092</name>
</gene>
<name>A0A375J7H7_9BURK</name>
<dbReference type="PANTHER" id="PTHR43883">
    <property type="entry name" value="SLR0207 PROTEIN"/>
    <property type="match status" value="1"/>
</dbReference>